<keyword evidence="3" id="KW-1185">Reference proteome</keyword>
<dbReference type="AlphaFoldDB" id="A0A8H4RR64"/>
<protein>
    <recommendedName>
        <fullName evidence="1">Heterokaryon incompatibility domain-containing protein</fullName>
    </recommendedName>
</protein>
<dbReference type="Pfam" id="PF06985">
    <property type="entry name" value="HET"/>
    <property type="match status" value="1"/>
</dbReference>
<dbReference type="PANTHER" id="PTHR33112">
    <property type="entry name" value="DOMAIN PROTEIN, PUTATIVE-RELATED"/>
    <property type="match status" value="1"/>
</dbReference>
<gene>
    <name evidence="2" type="ORF">G7Y89_g4218</name>
</gene>
<dbReference type="EMBL" id="JAAMPI010000224">
    <property type="protein sequence ID" value="KAF4633901.1"/>
    <property type="molecule type" value="Genomic_DNA"/>
</dbReference>
<proteinExistence type="predicted"/>
<evidence type="ECO:0000313" key="2">
    <source>
        <dbReference type="EMBL" id="KAF4633901.1"/>
    </source>
</evidence>
<comment type="caution">
    <text evidence="2">The sequence shown here is derived from an EMBL/GenBank/DDBJ whole genome shotgun (WGS) entry which is preliminary data.</text>
</comment>
<dbReference type="PANTHER" id="PTHR33112:SF1">
    <property type="entry name" value="HETEROKARYON INCOMPATIBILITY DOMAIN-CONTAINING PROTEIN"/>
    <property type="match status" value="1"/>
</dbReference>
<dbReference type="InterPro" id="IPR010730">
    <property type="entry name" value="HET"/>
</dbReference>
<dbReference type="Proteomes" id="UP000566819">
    <property type="component" value="Unassembled WGS sequence"/>
</dbReference>
<feature type="domain" description="Heterokaryon incompatibility" evidence="1">
    <location>
        <begin position="164"/>
        <end position="316"/>
    </location>
</feature>
<accession>A0A8H4RR64</accession>
<dbReference type="OrthoDB" id="5428863at2759"/>
<name>A0A8H4RR64_9HELO</name>
<sequence length="727" mass="84079">MDRRLKCLTCESVATGVVRTLAEQEENLELKSELVWNFTVFRENKDCSISLDAVGSPPRFWLYPRCTTHKYNEGDSIVLCPEYHDYLELIPSSLLAPANEHFILIDSNWIDAERLLRWPEFCNKHHAGSCHTLPERQNVTWAKYIILIDVEDCCLVEVYRPETYVALSYVWGKIPGVLETTKGNFDKLRVQGSLTEECNLRCLPKTVKDAITFTKMMRQRYLWVDRLCIIQDDLDLIQEQLSWMSSIYANSYFTIIAADGSDANYGLRGVGADSSPRSYTPKLFRFSETCVMMSKPEPETQYNLTEWHRRGWTFQERVLSPRNIVFFRNRVFWECRKSVWSEELAGEPDGVVSGMSARKYDRYSYSHLQWPDIHQYAKLVSSYNNRLLSYQSDGLRAFSAVLDVLSQTFEGGFLHGLSELFFDYALLWRPNTPAIRRIDADHQGSAFPSWSWVGWQGNIVISCLKISHQLVLEEANSTRSLISIQPLVAWYKISSRTGKKELISNSYQYNENHQEDSSIIPPGWSRVQSFQREDNIRGDSPSRVVFRQKDIPGIEFVRPVPIQTKRVTAPLDNWTSELTFQSHRTFLFIGSILGIAHHRKAWSHIAMQMVPYCVSCTLVDSESRGVGMLYLNTSKETEVVTGEKCEIILISGGIAHLGENQQAKTWLEEWKILDEIKDLAVYEYYNVLCVERKGSFTYRKALGRIWREGWHRQHPEELSIFAIQTLV</sequence>
<reference evidence="2 3" key="1">
    <citation type="submission" date="2020-03" db="EMBL/GenBank/DDBJ databases">
        <title>Draft Genome Sequence of Cudoniella acicularis.</title>
        <authorList>
            <person name="Buettner E."/>
            <person name="Kellner H."/>
        </authorList>
    </citation>
    <scope>NUCLEOTIDE SEQUENCE [LARGE SCALE GENOMIC DNA]</scope>
    <source>
        <strain evidence="2 3">DSM 108380</strain>
    </source>
</reference>
<evidence type="ECO:0000313" key="3">
    <source>
        <dbReference type="Proteomes" id="UP000566819"/>
    </source>
</evidence>
<organism evidence="2 3">
    <name type="scientific">Cudoniella acicularis</name>
    <dbReference type="NCBI Taxonomy" id="354080"/>
    <lineage>
        <taxon>Eukaryota</taxon>
        <taxon>Fungi</taxon>
        <taxon>Dikarya</taxon>
        <taxon>Ascomycota</taxon>
        <taxon>Pezizomycotina</taxon>
        <taxon>Leotiomycetes</taxon>
        <taxon>Helotiales</taxon>
        <taxon>Tricladiaceae</taxon>
        <taxon>Cudoniella</taxon>
    </lineage>
</organism>
<evidence type="ECO:0000259" key="1">
    <source>
        <dbReference type="Pfam" id="PF06985"/>
    </source>
</evidence>